<sequence length="59" mass="6648">MNKFLDRCEQWTKPEVSVAGDSSVPNKMKEVSVSIPKSQSPTHLLDLQYRTILPKSSSK</sequence>
<dbReference type="Proteomes" id="UP000265520">
    <property type="component" value="Unassembled WGS sequence"/>
</dbReference>
<accession>A0A392RUB6</accession>
<dbReference type="EMBL" id="LXQA010266827">
    <property type="protein sequence ID" value="MCI39380.1"/>
    <property type="molecule type" value="Genomic_DNA"/>
</dbReference>
<comment type="caution">
    <text evidence="1">The sequence shown here is derived from an EMBL/GenBank/DDBJ whole genome shotgun (WGS) entry which is preliminary data.</text>
</comment>
<protein>
    <submittedName>
        <fullName evidence="1">Uncharacterized protein</fullName>
    </submittedName>
</protein>
<organism evidence="1 2">
    <name type="scientific">Trifolium medium</name>
    <dbReference type="NCBI Taxonomy" id="97028"/>
    <lineage>
        <taxon>Eukaryota</taxon>
        <taxon>Viridiplantae</taxon>
        <taxon>Streptophyta</taxon>
        <taxon>Embryophyta</taxon>
        <taxon>Tracheophyta</taxon>
        <taxon>Spermatophyta</taxon>
        <taxon>Magnoliopsida</taxon>
        <taxon>eudicotyledons</taxon>
        <taxon>Gunneridae</taxon>
        <taxon>Pentapetalae</taxon>
        <taxon>rosids</taxon>
        <taxon>fabids</taxon>
        <taxon>Fabales</taxon>
        <taxon>Fabaceae</taxon>
        <taxon>Papilionoideae</taxon>
        <taxon>50 kb inversion clade</taxon>
        <taxon>NPAAA clade</taxon>
        <taxon>Hologalegina</taxon>
        <taxon>IRL clade</taxon>
        <taxon>Trifolieae</taxon>
        <taxon>Trifolium</taxon>
    </lineage>
</organism>
<feature type="non-terminal residue" evidence="1">
    <location>
        <position position="59"/>
    </location>
</feature>
<evidence type="ECO:0000313" key="1">
    <source>
        <dbReference type="EMBL" id="MCI39380.1"/>
    </source>
</evidence>
<proteinExistence type="predicted"/>
<keyword evidence="2" id="KW-1185">Reference proteome</keyword>
<reference evidence="1 2" key="1">
    <citation type="journal article" date="2018" name="Front. Plant Sci.">
        <title>Red Clover (Trifolium pratense) and Zigzag Clover (T. medium) - A Picture of Genomic Similarities and Differences.</title>
        <authorList>
            <person name="Dluhosova J."/>
            <person name="Istvanek J."/>
            <person name="Nedelnik J."/>
            <person name="Repkova J."/>
        </authorList>
    </citation>
    <scope>NUCLEOTIDE SEQUENCE [LARGE SCALE GENOMIC DNA]</scope>
    <source>
        <strain evidence="2">cv. 10/8</strain>
        <tissue evidence="1">Leaf</tissue>
    </source>
</reference>
<evidence type="ECO:0000313" key="2">
    <source>
        <dbReference type="Proteomes" id="UP000265520"/>
    </source>
</evidence>
<dbReference type="AlphaFoldDB" id="A0A392RUB6"/>
<name>A0A392RUB6_9FABA</name>